<comment type="subcellular location">
    <subcellularLocation>
        <location evidence="1">Cell membrane</location>
        <topology evidence="1">Multi-pass membrane protein</topology>
    </subcellularLocation>
</comment>
<feature type="transmembrane region" description="Helical" evidence="10">
    <location>
        <begin position="98"/>
        <end position="116"/>
    </location>
</feature>
<keyword evidence="13" id="KW-1185">Reference proteome</keyword>
<reference evidence="12" key="1">
    <citation type="thesis" date="2020" institute="ProQuest LLC" country="789 East Eisenhower Parkway, Ann Arbor, MI, USA">
        <title>Comparative Genomics and Chromosome Evolution.</title>
        <authorList>
            <person name="Mudd A.B."/>
        </authorList>
    </citation>
    <scope>NUCLEOTIDE SEQUENCE</scope>
    <source>
        <strain evidence="12">237g6f4</strain>
        <tissue evidence="12">Blood</tissue>
    </source>
</reference>
<dbReference type="PROSITE" id="PS50262">
    <property type="entry name" value="G_PROTEIN_RECEP_F1_2"/>
    <property type="match status" value="1"/>
</dbReference>
<dbReference type="SUPFAM" id="SSF81321">
    <property type="entry name" value="Family A G protein-coupled receptor-like"/>
    <property type="match status" value="1"/>
</dbReference>
<evidence type="ECO:0000256" key="5">
    <source>
        <dbReference type="ARBA" id="ARBA00022989"/>
    </source>
</evidence>
<keyword evidence="2" id="KW-1003">Cell membrane</keyword>
<keyword evidence="4" id="KW-0552">Olfaction</keyword>
<feature type="transmembrane region" description="Helical" evidence="10">
    <location>
        <begin position="199"/>
        <end position="224"/>
    </location>
</feature>
<sequence>MDNRTCVEFLVVPFSTTTNKFVIVTVFSSIYSIGVLVNLLIFVVICFDIRLHSPMYVFLCNLSFIDICYTTVIIPKLLHIVHSGMKSLSFKQCFTQMYFHFTTVTAEVTLFFAMGYDRYIAICHPLYYHQILSKKICILIVVVIWVCAFLNSLFIISPLLSLPFQEAITVHHLFCHAVDVVNAFHGGSAKFTIVIYVEFVLFGVGPLSCNFLSYIKIICVILCIKSKEGKKKTFSTCLSHLIVLMIYYSTGCLVYLIPMSEHTVTLSQTLSVFYNIVVPMINPLVYSLRNSEIKRACRRFLKIKTNHTEE</sequence>
<evidence type="ECO:0000256" key="4">
    <source>
        <dbReference type="ARBA" id="ARBA00022725"/>
    </source>
</evidence>
<evidence type="ECO:0000256" key="3">
    <source>
        <dbReference type="ARBA" id="ARBA00022692"/>
    </source>
</evidence>
<keyword evidence="6" id="KW-0297">G-protein coupled receptor</keyword>
<dbReference type="FunFam" id="1.20.1070.10:FF:000015">
    <property type="entry name" value="Olfactory receptor"/>
    <property type="match status" value="1"/>
</dbReference>
<feature type="transmembrane region" description="Helical" evidence="10">
    <location>
        <begin position="21"/>
        <end position="44"/>
    </location>
</feature>
<evidence type="ECO:0000256" key="8">
    <source>
        <dbReference type="ARBA" id="ARBA00023170"/>
    </source>
</evidence>
<dbReference type="EMBL" id="WNYA01000014">
    <property type="protein sequence ID" value="KAG8550961.1"/>
    <property type="molecule type" value="Genomic_DNA"/>
</dbReference>
<dbReference type="AlphaFoldDB" id="A0AAV6ZPJ1"/>
<evidence type="ECO:0000256" key="6">
    <source>
        <dbReference type="ARBA" id="ARBA00023040"/>
    </source>
</evidence>
<proteinExistence type="predicted"/>
<keyword evidence="9" id="KW-0807">Transducer</keyword>
<evidence type="ECO:0000256" key="1">
    <source>
        <dbReference type="ARBA" id="ARBA00004651"/>
    </source>
</evidence>
<evidence type="ECO:0000259" key="11">
    <source>
        <dbReference type="PROSITE" id="PS50262"/>
    </source>
</evidence>
<keyword evidence="8" id="KW-0675">Receptor</keyword>
<dbReference type="PRINTS" id="PR00237">
    <property type="entry name" value="GPCRRHODOPSN"/>
</dbReference>
<dbReference type="PRINTS" id="PR00245">
    <property type="entry name" value="OLFACTORYR"/>
</dbReference>
<dbReference type="InterPro" id="IPR017452">
    <property type="entry name" value="GPCR_Rhodpsn_7TM"/>
</dbReference>
<dbReference type="PANTHER" id="PTHR26452">
    <property type="entry name" value="OLFACTORY RECEPTOR"/>
    <property type="match status" value="1"/>
</dbReference>
<feature type="transmembrane region" description="Helical" evidence="10">
    <location>
        <begin position="236"/>
        <end position="257"/>
    </location>
</feature>
<keyword evidence="5 10" id="KW-1133">Transmembrane helix</keyword>
<dbReference type="SMART" id="SM01381">
    <property type="entry name" value="7TM_GPCR_Srsx"/>
    <property type="match status" value="1"/>
</dbReference>
<dbReference type="InterPro" id="IPR000276">
    <property type="entry name" value="GPCR_Rhodpsn"/>
</dbReference>
<keyword evidence="3 10" id="KW-0812">Transmembrane</keyword>
<feature type="transmembrane region" description="Helical" evidence="10">
    <location>
        <begin position="56"/>
        <end position="78"/>
    </location>
</feature>
<dbReference type="InterPro" id="IPR000725">
    <property type="entry name" value="Olfact_rcpt"/>
</dbReference>
<gene>
    <name evidence="12" type="ORF">GDO81_023890</name>
</gene>
<dbReference type="GO" id="GO:0004984">
    <property type="term" value="F:olfactory receptor activity"/>
    <property type="evidence" value="ECO:0007669"/>
    <property type="project" value="InterPro"/>
</dbReference>
<evidence type="ECO:0000256" key="2">
    <source>
        <dbReference type="ARBA" id="ARBA00022475"/>
    </source>
</evidence>
<dbReference type="GO" id="GO:0005886">
    <property type="term" value="C:plasma membrane"/>
    <property type="evidence" value="ECO:0007669"/>
    <property type="project" value="UniProtKB-SubCell"/>
</dbReference>
<dbReference type="Proteomes" id="UP000824782">
    <property type="component" value="Unassembled WGS sequence"/>
</dbReference>
<evidence type="ECO:0000256" key="10">
    <source>
        <dbReference type="SAM" id="Phobius"/>
    </source>
</evidence>
<feature type="transmembrane region" description="Helical" evidence="10">
    <location>
        <begin position="136"/>
        <end position="156"/>
    </location>
</feature>
<keyword evidence="4" id="KW-0716">Sensory transduction</keyword>
<evidence type="ECO:0000256" key="9">
    <source>
        <dbReference type="ARBA" id="ARBA00023224"/>
    </source>
</evidence>
<comment type="caution">
    <text evidence="12">The sequence shown here is derived from an EMBL/GenBank/DDBJ whole genome shotgun (WGS) entry which is preliminary data.</text>
</comment>
<accession>A0AAV6ZPJ1</accession>
<evidence type="ECO:0000313" key="13">
    <source>
        <dbReference type="Proteomes" id="UP000824782"/>
    </source>
</evidence>
<keyword evidence="7 10" id="KW-0472">Membrane</keyword>
<dbReference type="Pfam" id="PF13853">
    <property type="entry name" value="7tm_4"/>
    <property type="match status" value="1"/>
</dbReference>
<evidence type="ECO:0000313" key="12">
    <source>
        <dbReference type="EMBL" id="KAG8550961.1"/>
    </source>
</evidence>
<organism evidence="12 13">
    <name type="scientific">Engystomops pustulosus</name>
    <name type="common">Tungara frog</name>
    <name type="synonym">Physalaemus pustulosus</name>
    <dbReference type="NCBI Taxonomy" id="76066"/>
    <lineage>
        <taxon>Eukaryota</taxon>
        <taxon>Metazoa</taxon>
        <taxon>Chordata</taxon>
        <taxon>Craniata</taxon>
        <taxon>Vertebrata</taxon>
        <taxon>Euteleostomi</taxon>
        <taxon>Amphibia</taxon>
        <taxon>Batrachia</taxon>
        <taxon>Anura</taxon>
        <taxon>Neobatrachia</taxon>
        <taxon>Hyloidea</taxon>
        <taxon>Leptodactylidae</taxon>
        <taxon>Leiuperinae</taxon>
        <taxon>Engystomops</taxon>
    </lineage>
</organism>
<dbReference type="GO" id="GO:0004930">
    <property type="term" value="F:G protein-coupled receptor activity"/>
    <property type="evidence" value="ECO:0007669"/>
    <property type="project" value="UniProtKB-KW"/>
</dbReference>
<feature type="transmembrane region" description="Helical" evidence="10">
    <location>
        <begin position="269"/>
        <end position="288"/>
    </location>
</feature>
<protein>
    <recommendedName>
        <fullName evidence="11">G-protein coupled receptors family 1 profile domain-containing protein</fullName>
    </recommendedName>
</protein>
<feature type="domain" description="G-protein coupled receptors family 1 profile" evidence="11">
    <location>
        <begin position="37"/>
        <end position="286"/>
    </location>
</feature>
<name>A0AAV6ZPJ1_ENGPU</name>
<dbReference type="Gene3D" id="1.20.1070.10">
    <property type="entry name" value="Rhodopsin 7-helix transmembrane proteins"/>
    <property type="match status" value="1"/>
</dbReference>
<evidence type="ECO:0000256" key="7">
    <source>
        <dbReference type="ARBA" id="ARBA00023136"/>
    </source>
</evidence>
<dbReference type="InterPro" id="IPR050516">
    <property type="entry name" value="Olfactory_GPCR"/>
</dbReference>